<evidence type="ECO:0000313" key="2">
    <source>
        <dbReference type="EMBL" id="CAG9324808.1"/>
    </source>
</evidence>
<keyword evidence="3" id="KW-1185">Reference proteome</keyword>
<feature type="signal peptide" evidence="1">
    <location>
        <begin position="1"/>
        <end position="16"/>
    </location>
</feature>
<name>A0AAU9JGP5_9CILI</name>
<reference evidence="2" key="1">
    <citation type="submission" date="2021-09" db="EMBL/GenBank/DDBJ databases">
        <authorList>
            <consortium name="AG Swart"/>
            <person name="Singh M."/>
            <person name="Singh A."/>
            <person name="Seah K."/>
            <person name="Emmerich C."/>
        </authorList>
    </citation>
    <scope>NUCLEOTIDE SEQUENCE</scope>
    <source>
        <strain evidence="2">ATCC30299</strain>
    </source>
</reference>
<gene>
    <name evidence="2" type="ORF">BSTOLATCC_MIC36587</name>
</gene>
<proteinExistence type="predicted"/>
<dbReference type="EMBL" id="CAJZBQ010000036">
    <property type="protein sequence ID" value="CAG9324808.1"/>
    <property type="molecule type" value="Genomic_DNA"/>
</dbReference>
<dbReference type="Proteomes" id="UP001162131">
    <property type="component" value="Unassembled WGS sequence"/>
</dbReference>
<dbReference type="AlphaFoldDB" id="A0AAU9JGP5"/>
<evidence type="ECO:0000256" key="1">
    <source>
        <dbReference type="SAM" id="SignalP"/>
    </source>
</evidence>
<feature type="chain" id="PRO_5043762287" evidence="1">
    <location>
        <begin position="17"/>
        <end position="343"/>
    </location>
</feature>
<evidence type="ECO:0000313" key="3">
    <source>
        <dbReference type="Proteomes" id="UP001162131"/>
    </source>
</evidence>
<protein>
    <submittedName>
        <fullName evidence="2">Uncharacterized protein</fullName>
    </submittedName>
</protein>
<comment type="caution">
    <text evidence="2">The sequence shown here is derived from an EMBL/GenBank/DDBJ whole genome shotgun (WGS) entry which is preliminary data.</text>
</comment>
<sequence length="343" mass="38161">MWEILFLPLVLSQCPAYECNNNQKPLTHDTCVYYDDNTYYLQPCTTQGTYCPPITSPGNSTCTTTPAPVAKATSWPGEPCNNLNLCAYGTCKNGICVGADNGSPCTMHDDCNPGLRCSNYHCSPQLNSGDTGCSTDYDCQNNVGCDQGTCRTYLGRKGTDLIASCSTYGTSLLCESLHCYNNVCISPLKSSQPIPTKCTNTTSCLSQSWDFFGQPQQFEKDCTCGYNSGNGYGYCPLFSNDPQFQMYRKWLTKWFNSKAIKTCSTVRRLTYTCMQDAWDKSSAQAFMYYELQIKMWPQVQENDKCVQSIYTATYWAEENNYPNQVDGAFGIAALGFISLIILS</sequence>
<organism evidence="2 3">
    <name type="scientific">Blepharisma stoltei</name>
    <dbReference type="NCBI Taxonomy" id="1481888"/>
    <lineage>
        <taxon>Eukaryota</taxon>
        <taxon>Sar</taxon>
        <taxon>Alveolata</taxon>
        <taxon>Ciliophora</taxon>
        <taxon>Postciliodesmatophora</taxon>
        <taxon>Heterotrichea</taxon>
        <taxon>Heterotrichida</taxon>
        <taxon>Blepharismidae</taxon>
        <taxon>Blepharisma</taxon>
    </lineage>
</organism>
<keyword evidence="1" id="KW-0732">Signal</keyword>
<accession>A0AAU9JGP5</accession>